<dbReference type="AlphaFoldDB" id="A0A1M5RQX0"/>
<proteinExistence type="predicted"/>
<dbReference type="STRING" id="280093.SAMN05443373_11089"/>
<evidence type="ECO:0000313" key="6">
    <source>
        <dbReference type="Proteomes" id="UP000184384"/>
    </source>
</evidence>
<accession>A0A1M5RQX0</accession>
<dbReference type="GO" id="GO:0043565">
    <property type="term" value="F:sequence-specific DNA binding"/>
    <property type="evidence" value="ECO:0007669"/>
    <property type="project" value="InterPro"/>
</dbReference>
<dbReference type="InterPro" id="IPR018060">
    <property type="entry name" value="HTH_AraC"/>
</dbReference>
<dbReference type="SUPFAM" id="SSF48452">
    <property type="entry name" value="TPR-like"/>
    <property type="match status" value="1"/>
</dbReference>
<keyword evidence="2" id="KW-1133">Transmembrane helix</keyword>
<keyword evidence="2" id="KW-0472">Membrane</keyword>
<evidence type="ECO:0000313" key="4">
    <source>
        <dbReference type="EMBL" id="PRZ22785.1"/>
    </source>
</evidence>
<dbReference type="InterPro" id="IPR019734">
    <property type="entry name" value="TPR_rpt"/>
</dbReference>
<gene>
    <name evidence="4" type="ORF">BC624_10633</name>
    <name evidence="5" type="ORF">SAMN05443373_11089</name>
</gene>
<reference evidence="4 7" key="3">
    <citation type="submission" date="2018-03" db="EMBL/GenBank/DDBJ databases">
        <title>Genomic Encyclopedia of Archaeal and Bacterial Type Strains, Phase II (KMG-II): from individual species to whole genera.</title>
        <authorList>
            <person name="Goeker M."/>
        </authorList>
    </citation>
    <scope>NUCLEOTIDE SEQUENCE [LARGE SCALE GENOMIC DNA]</scope>
    <source>
        <strain evidence="4 7">DSM 17797</strain>
    </source>
</reference>
<feature type="domain" description="HTH araC/xylS-type" evidence="3">
    <location>
        <begin position="526"/>
        <end position="618"/>
    </location>
</feature>
<dbReference type="InterPro" id="IPR011990">
    <property type="entry name" value="TPR-like_helical_dom_sf"/>
</dbReference>
<dbReference type="SMART" id="SM00028">
    <property type="entry name" value="TPR"/>
    <property type="match status" value="4"/>
</dbReference>
<dbReference type="PROSITE" id="PS01124">
    <property type="entry name" value="HTH_ARAC_FAMILY_2"/>
    <property type="match status" value="1"/>
</dbReference>
<sequence>MQQHGGGFSEFQLWIFTKSNTILLLINCYLSTDYLIFEVGLAESIQYVALATTGLFPDKEQSPNLIDAPMKQLFRLVLLVPFWLQSQNASFQIPDSIQHKDFRYLEDRIYQFRNDSTKAALYLFSYVKKAKVEKNWRELQNGYQNLLHQSPPVLRLIYADSMLYAAKKTKEDAAIGAAFLTKGIVFFAQKKHKEALDNYLTANEYIAKTDDHYLIYKVKYNMAQLKNYLSFYDEAIALLRECINYYKKNHDRAYLNSLHSLGLSYNKLGNYGLCSQTNAEGIRESEKRAVPEMSTYFRHSEGVNQYFLKNYQQAIDYLKNTVAVLENNDDFANEAVANFYIGKSYWNLKNQQTAIPYFSKVDQILNSRQFTRRDLLESYVLLIHYYKAKHDPKLHLYYIDQFFKAEHLLHETNRYLASKVHKEYDSKSYLIEKEKLERKVDTEKYHRILSIAIISFLFLLLVFISYRHYKKNSVYKKKFEALMGKSSEAKKETNKIPPIGIADINPTVAAELIKQLEKWEEDKKFLEQDISLVKLAAAFNSNTKYLSLIVYHYRQKKFVTYVNDLKIDYLIQALQENKQLRQYKQKALADEIGFSSIQRFAHAFQARAEMPASYFIAQLLKEETATD</sequence>
<evidence type="ECO:0000256" key="2">
    <source>
        <dbReference type="SAM" id="Phobius"/>
    </source>
</evidence>
<name>A0A1M5RQX0_9FLAO</name>
<evidence type="ECO:0000256" key="1">
    <source>
        <dbReference type="SAM" id="Coils"/>
    </source>
</evidence>
<feature type="coiled-coil region" evidence="1">
    <location>
        <begin position="509"/>
        <end position="536"/>
    </location>
</feature>
<dbReference type="Proteomes" id="UP000184384">
    <property type="component" value="Unassembled WGS sequence"/>
</dbReference>
<evidence type="ECO:0000313" key="7">
    <source>
        <dbReference type="Proteomes" id="UP000237771"/>
    </source>
</evidence>
<feature type="transmembrane region" description="Helical" evidence="2">
    <location>
        <begin position="448"/>
        <end position="469"/>
    </location>
</feature>
<keyword evidence="1" id="KW-0175">Coiled coil</keyword>
<evidence type="ECO:0000259" key="3">
    <source>
        <dbReference type="PROSITE" id="PS01124"/>
    </source>
</evidence>
<reference evidence="5" key="1">
    <citation type="submission" date="2016-11" db="EMBL/GenBank/DDBJ databases">
        <authorList>
            <person name="Jaros S."/>
            <person name="Januszkiewicz K."/>
            <person name="Wedrychowicz H."/>
        </authorList>
    </citation>
    <scope>NUCLEOTIDE SEQUENCE [LARGE SCALE GENOMIC DNA]</scope>
    <source>
        <strain evidence="5">DSM 19729</strain>
    </source>
</reference>
<keyword evidence="7" id="KW-1185">Reference proteome</keyword>
<reference evidence="6" key="2">
    <citation type="submission" date="2016-11" db="EMBL/GenBank/DDBJ databases">
        <authorList>
            <person name="Varghese N."/>
            <person name="Submissions S."/>
        </authorList>
    </citation>
    <scope>NUCLEOTIDE SEQUENCE [LARGE SCALE GENOMIC DNA]</scope>
    <source>
        <strain evidence="6">DSM 19729</strain>
    </source>
</reference>
<dbReference type="SMART" id="SM00342">
    <property type="entry name" value="HTH_ARAC"/>
    <property type="match status" value="1"/>
</dbReference>
<keyword evidence="5" id="KW-0238">DNA-binding</keyword>
<organism evidence="5 6">
    <name type="scientific">Flavobacterium granuli</name>
    <dbReference type="NCBI Taxonomy" id="280093"/>
    <lineage>
        <taxon>Bacteria</taxon>
        <taxon>Pseudomonadati</taxon>
        <taxon>Bacteroidota</taxon>
        <taxon>Flavobacteriia</taxon>
        <taxon>Flavobacteriales</taxon>
        <taxon>Flavobacteriaceae</taxon>
        <taxon>Flavobacterium</taxon>
    </lineage>
</organism>
<protein>
    <submittedName>
        <fullName evidence="4">AraC-like DNA-binding protein</fullName>
    </submittedName>
    <submittedName>
        <fullName evidence="5">AraC-type DNA-binding protein</fullName>
    </submittedName>
</protein>
<dbReference type="Gene3D" id="1.10.10.60">
    <property type="entry name" value="Homeodomain-like"/>
    <property type="match status" value="1"/>
</dbReference>
<dbReference type="Proteomes" id="UP000237771">
    <property type="component" value="Unassembled WGS sequence"/>
</dbReference>
<dbReference type="EMBL" id="PVUB01000006">
    <property type="protein sequence ID" value="PRZ22785.1"/>
    <property type="molecule type" value="Genomic_DNA"/>
</dbReference>
<evidence type="ECO:0000313" key="5">
    <source>
        <dbReference type="EMBL" id="SHH28580.1"/>
    </source>
</evidence>
<keyword evidence="2" id="KW-0812">Transmembrane</keyword>
<dbReference type="Gene3D" id="1.25.40.10">
    <property type="entry name" value="Tetratricopeptide repeat domain"/>
    <property type="match status" value="2"/>
</dbReference>
<dbReference type="EMBL" id="FQWO01000010">
    <property type="protein sequence ID" value="SHH28580.1"/>
    <property type="molecule type" value="Genomic_DNA"/>
</dbReference>
<dbReference type="GO" id="GO:0003700">
    <property type="term" value="F:DNA-binding transcription factor activity"/>
    <property type="evidence" value="ECO:0007669"/>
    <property type="project" value="InterPro"/>
</dbReference>